<organism evidence="12 13">
    <name type="scientific">Rhodosorus marinus</name>
    <dbReference type="NCBI Taxonomy" id="101924"/>
    <lineage>
        <taxon>Eukaryota</taxon>
        <taxon>Rhodophyta</taxon>
        <taxon>Stylonematophyceae</taxon>
        <taxon>Stylonematales</taxon>
        <taxon>Stylonemataceae</taxon>
        <taxon>Rhodosorus</taxon>
    </lineage>
</organism>
<keyword evidence="6 11" id="KW-1133">Transmembrane helix</keyword>
<dbReference type="InterPro" id="IPR050567">
    <property type="entry name" value="Mitochondrial_Carrier"/>
</dbReference>
<comment type="subcellular location">
    <subcellularLocation>
        <location evidence="1">Mitochondrion membrane</location>
        <topology evidence="1">Multi-pass membrane protein</topology>
    </subcellularLocation>
</comment>
<dbReference type="Gene3D" id="1.50.40.10">
    <property type="entry name" value="Mitochondrial carrier domain"/>
    <property type="match status" value="2"/>
</dbReference>
<keyword evidence="4 9" id="KW-0812">Transmembrane</keyword>
<dbReference type="GO" id="GO:0031966">
    <property type="term" value="C:mitochondrial membrane"/>
    <property type="evidence" value="ECO:0007669"/>
    <property type="project" value="UniProtKB-SubCell"/>
</dbReference>
<feature type="repeat" description="Solcar" evidence="9">
    <location>
        <begin position="190"/>
        <end position="273"/>
    </location>
</feature>
<dbReference type="AlphaFoldDB" id="A0AAV8UU98"/>
<dbReference type="PANTHER" id="PTHR45624">
    <property type="entry name" value="MITOCHONDRIAL BASIC AMINO ACIDS TRANSPORTER-RELATED"/>
    <property type="match status" value="1"/>
</dbReference>
<dbReference type="GO" id="GO:0022857">
    <property type="term" value="F:transmembrane transporter activity"/>
    <property type="evidence" value="ECO:0007669"/>
    <property type="project" value="TreeGrafter"/>
</dbReference>
<evidence type="ECO:0000256" key="5">
    <source>
        <dbReference type="ARBA" id="ARBA00022737"/>
    </source>
</evidence>
<accession>A0AAV8UU98</accession>
<dbReference type="Pfam" id="PF00153">
    <property type="entry name" value="Mito_carr"/>
    <property type="match status" value="3"/>
</dbReference>
<feature type="repeat" description="Solcar" evidence="9">
    <location>
        <begin position="5"/>
        <end position="88"/>
    </location>
</feature>
<keyword evidence="3 10" id="KW-0813">Transport</keyword>
<evidence type="ECO:0000256" key="7">
    <source>
        <dbReference type="ARBA" id="ARBA00023128"/>
    </source>
</evidence>
<keyword evidence="7" id="KW-0496">Mitochondrion</keyword>
<evidence type="ECO:0000256" key="8">
    <source>
        <dbReference type="ARBA" id="ARBA00023136"/>
    </source>
</evidence>
<sequence>MATGLPRVYDFAAGSISGGVAVVVGHPFDTVRVRLQAITGQSTVFDSMRNLVRADGVVGFYRGLSPQLMIIPFQLGVTFWSFGMTKKYLERRAEVDERFKSDATVSALSGAAAGFAQTLVANPFEVAKVRMQVSLGSRNGVLAYMWRIAQVEGLRSLASGLVANTIRRVPANAIFFGSYASLKPSMKEKAGMTGIALAGAAAGILSWVFTYPMDVLKTRIQVQERPMGTVQLLRGTLKSEGPSFLFRGLGMTLLRCLPTYAVLFVTYEAVLNVLKDGMYIPLRGEDVMRKRLMEVPEQH</sequence>
<protein>
    <recommendedName>
        <fullName evidence="14">ADP,ATP carrier protein</fullName>
    </recommendedName>
</protein>
<evidence type="ECO:0000256" key="2">
    <source>
        <dbReference type="ARBA" id="ARBA00006375"/>
    </source>
</evidence>
<comment type="similarity">
    <text evidence="2 10">Belongs to the mitochondrial carrier (TC 2.A.29) family.</text>
</comment>
<feature type="transmembrane region" description="Helical" evidence="11">
    <location>
        <begin position="190"/>
        <end position="209"/>
    </location>
</feature>
<dbReference type="Proteomes" id="UP001157974">
    <property type="component" value="Unassembled WGS sequence"/>
</dbReference>
<dbReference type="InterPro" id="IPR023395">
    <property type="entry name" value="MCP_dom_sf"/>
</dbReference>
<evidence type="ECO:0000313" key="12">
    <source>
        <dbReference type="EMBL" id="KAJ8904692.1"/>
    </source>
</evidence>
<dbReference type="SUPFAM" id="SSF103506">
    <property type="entry name" value="Mitochondrial carrier"/>
    <property type="match status" value="1"/>
</dbReference>
<dbReference type="InterPro" id="IPR002067">
    <property type="entry name" value="MCP"/>
</dbReference>
<proteinExistence type="inferred from homology"/>
<evidence type="ECO:0000256" key="11">
    <source>
        <dbReference type="SAM" id="Phobius"/>
    </source>
</evidence>
<keyword evidence="5" id="KW-0677">Repeat</keyword>
<keyword evidence="13" id="KW-1185">Reference proteome</keyword>
<evidence type="ECO:0000256" key="1">
    <source>
        <dbReference type="ARBA" id="ARBA00004225"/>
    </source>
</evidence>
<dbReference type="InterPro" id="IPR018108">
    <property type="entry name" value="MCP_transmembrane"/>
</dbReference>
<dbReference type="EMBL" id="JAMWBK010000005">
    <property type="protein sequence ID" value="KAJ8904692.1"/>
    <property type="molecule type" value="Genomic_DNA"/>
</dbReference>
<comment type="caution">
    <text evidence="12">The sequence shown here is derived from an EMBL/GenBank/DDBJ whole genome shotgun (WGS) entry which is preliminary data.</text>
</comment>
<evidence type="ECO:0000256" key="6">
    <source>
        <dbReference type="ARBA" id="ARBA00022989"/>
    </source>
</evidence>
<evidence type="ECO:0000256" key="9">
    <source>
        <dbReference type="PROSITE-ProRule" id="PRU00282"/>
    </source>
</evidence>
<name>A0AAV8UU98_9RHOD</name>
<reference evidence="12 13" key="1">
    <citation type="journal article" date="2023" name="Nat. Commun.">
        <title>Origin of minicircular mitochondrial genomes in red algae.</title>
        <authorList>
            <person name="Lee Y."/>
            <person name="Cho C.H."/>
            <person name="Lee Y.M."/>
            <person name="Park S.I."/>
            <person name="Yang J.H."/>
            <person name="West J.A."/>
            <person name="Bhattacharya D."/>
            <person name="Yoon H.S."/>
        </authorList>
    </citation>
    <scope>NUCLEOTIDE SEQUENCE [LARGE SCALE GENOMIC DNA]</scope>
    <source>
        <strain evidence="12 13">CCMP1338</strain>
        <tissue evidence="12">Whole cell</tissue>
    </source>
</reference>
<evidence type="ECO:0008006" key="14">
    <source>
        <dbReference type="Google" id="ProtNLM"/>
    </source>
</evidence>
<dbReference type="PRINTS" id="PR00926">
    <property type="entry name" value="MITOCARRIER"/>
</dbReference>
<evidence type="ECO:0000256" key="10">
    <source>
        <dbReference type="RuleBase" id="RU000488"/>
    </source>
</evidence>
<evidence type="ECO:0000313" key="13">
    <source>
        <dbReference type="Proteomes" id="UP001157974"/>
    </source>
</evidence>
<gene>
    <name evidence="12" type="ORF">NDN08_001210</name>
</gene>
<dbReference type="PANTHER" id="PTHR45624:SF10">
    <property type="entry name" value="SLC (SOLUTE CARRIER) HOMOLOG"/>
    <property type="match status" value="1"/>
</dbReference>
<keyword evidence="8 9" id="KW-0472">Membrane</keyword>
<feature type="repeat" description="Solcar" evidence="9">
    <location>
        <begin position="101"/>
        <end position="185"/>
    </location>
</feature>
<evidence type="ECO:0000256" key="4">
    <source>
        <dbReference type="ARBA" id="ARBA00022692"/>
    </source>
</evidence>
<dbReference type="PROSITE" id="PS50920">
    <property type="entry name" value="SOLCAR"/>
    <property type="match status" value="3"/>
</dbReference>
<evidence type="ECO:0000256" key="3">
    <source>
        <dbReference type="ARBA" id="ARBA00022448"/>
    </source>
</evidence>